<keyword evidence="3" id="KW-1185">Reference proteome</keyword>
<dbReference type="AlphaFoldDB" id="A0A0N5B8C6"/>
<dbReference type="InterPro" id="IPR040264">
    <property type="entry name" value="T15H9.4-like"/>
</dbReference>
<evidence type="ECO:0000256" key="1">
    <source>
        <dbReference type="SAM" id="MobiDB-lite"/>
    </source>
</evidence>
<dbReference type="PANTHER" id="PTHR31327:SF7">
    <property type="entry name" value="PDZ DOMAIN-CONTAINING PROTEIN"/>
    <property type="match status" value="1"/>
</dbReference>
<dbReference type="InterPro" id="IPR036034">
    <property type="entry name" value="PDZ_sf"/>
</dbReference>
<evidence type="ECO:0000313" key="3">
    <source>
        <dbReference type="Proteomes" id="UP000046392"/>
    </source>
</evidence>
<accession>A0A0N5B8C6</accession>
<dbReference type="WBParaSite" id="SPAL_0000229900.1">
    <property type="protein sequence ID" value="SPAL_0000229900.1"/>
    <property type="gene ID" value="SPAL_0000229900"/>
</dbReference>
<feature type="domain" description="PDZ" evidence="2">
    <location>
        <begin position="35"/>
        <end position="100"/>
    </location>
</feature>
<dbReference type="Gene3D" id="2.30.42.10">
    <property type="match status" value="1"/>
</dbReference>
<name>A0A0N5B8C6_STREA</name>
<proteinExistence type="predicted"/>
<feature type="region of interest" description="Disordered" evidence="1">
    <location>
        <begin position="1"/>
        <end position="26"/>
    </location>
</feature>
<sequence length="215" mass="24803">MNDSIYSKKNDTINEDSSEKKIHHPQQETGKVILNVEIDWNNNQVEAKRVGLGFTLKNNYVVVSKCEPLSYAEEIFKLGDKILSINEVTMKTKEDARNAVIKHLKEEGRVKFKIERDLDEIMNHKKIEANEVKEEDSCVKSMQLNSDCRRICGEAIEIIKKKPKPLKGQLIDNNKNPNVYDYNDVVKFEEKVVEKLISCDTEGKKLKKIAPKVRK</sequence>
<feature type="compositionally biased region" description="Basic and acidic residues" evidence="1">
    <location>
        <begin position="1"/>
        <end position="20"/>
    </location>
</feature>
<dbReference type="PANTHER" id="PTHR31327">
    <property type="entry name" value="SPERM MEIOSIS PDZ DOMAIN CONTAINING PROTEINS-RELATED"/>
    <property type="match status" value="1"/>
</dbReference>
<evidence type="ECO:0000259" key="2">
    <source>
        <dbReference type="PROSITE" id="PS50106"/>
    </source>
</evidence>
<reference evidence="4" key="1">
    <citation type="submission" date="2017-02" db="UniProtKB">
        <authorList>
            <consortium name="WormBaseParasite"/>
        </authorList>
    </citation>
    <scope>IDENTIFICATION</scope>
</reference>
<dbReference type="SUPFAM" id="SSF50156">
    <property type="entry name" value="PDZ domain-like"/>
    <property type="match status" value="1"/>
</dbReference>
<dbReference type="SMART" id="SM00228">
    <property type="entry name" value="PDZ"/>
    <property type="match status" value="1"/>
</dbReference>
<dbReference type="PROSITE" id="PS50106">
    <property type="entry name" value="PDZ"/>
    <property type="match status" value="1"/>
</dbReference>
<dbReference type="Pfam" id="PF13180">
    <property type="entry name" value="PDZ_2"/>
    <property type="match status" value="1"/>
</dbReference>
<protein>
    <submittedName>
        <fullName evidence="4">PDZ domain-containing protein</fullName>
    </submittedName>
</protein>
<evidence type="ECO:0000313" key="4">
    <source>
        <dbReference type="WBParaSite" id="SPAL_0000229900.1"/>
    </source>
</evidence>
<dbReference type="STRING" id="174720.A0A0N5B8C6"/>
<dbReference type="Proteomes" id="UP000046392">
    <property type="component" value="Unplaced"/>
</dbReference>
<organism evidence="3 4">
    <name type="scientific">Strongyloides papillosus</name>
    <name type="common">Intestinal threadworm</name>
    <dbReference type="NCBI Taxonomy" id="174720"/>
    <lineage>
        <taxon>Eukaryota</taxon>
        <taxon>Metazoa</taxon>
        <taxon>Ecdysozoa</taxon>
        <taxon>Nematoda</taxon>
        <taxon>Chromadorea</taxon>
        <taxon>Rhabditida</taxon>
        <taxon>Tylenchina</taxon>
        <taxon>Panagrolaimomorpha</taxon>
        <taxon>Strongyloidoidea</taxon>
        <taxon>Strongyloididae</taxon>
        <taxon>Strongyloides</taxon>
    </lineage>
</organism>
<dbReference type="InterPro" id="IPR001478">
    <property type="entry name" value="PDZ"/>
</dbReference>